<gene>
    <name evidence="1" type="ORF">CQA01_36120</name>
</gene>
<protein>
    <recommendedName>
        <fullName evidence="3">DUF4292 domain-containing protein</fullName>
    </recommendedName>
</protein>
<dbReference type="InterPro" id="IPR025634">
    <property type="entry name" value="DUF4292"/>
</dbReference>
<organism evidence="1 2">
    <name type="scientific">Cyclobacterium qasimii</name>
    <dbReference type="NCBI Taxonomy" id="1350429"/>
    <lineage>
        <taxon>Bacteria</taxon>
        <taxon>Pseudomonadati</taxon>
        <taxon>Bacteroidota</taxon>
        <taxon>Cytophagia</taxon>
        <taxon>Cytophagales</taxon>
        <taxon>Cyclobacteriaceae</taxon>
        <taxon>Cyclobacterium</taxon>
    </lineage>
</organism>
<keyword evidence="2" id="KW-1185">Reference proteome</keyword>
<comment type="caution">
    <text evidence="1">The sequence shown here is derived from an EMBL/GenBank/DDBJ whole genome shotgun (WGS) entry which is preliminary data.</text>
</comment>
<reference evidence="1 2" key="1">
    <citation type="submission" date="2019-07" db="EMBL/GenBank/DDBJ databases">
        <title>Whole genome shotgun sequence of Cyclobacterium qasimii NBRC 106168.</title>
        <authorList>
            <person name="Hosoyama A."/>
            <person name="Uohara A."/>
            <person name="Ohji S."/>
            <person name="Ichikawa N."/>
        </authorList>
    </citation>
    <scope>NUCLEOTIDE SEQUENCE [LARGE SCALE GENOMIC DNA]</scope>
    <source>
        <strain evidence="1 2">NBRC 106168</strain>
    </source>
</reference>
<evidence type="ECO:0000313" key="1">
    <source>
        <dbReference type="EMBL" id="GEO23078.1"/>
    </source>
</evidence>
<proteinExistence type="predicted"/>
<sequence length="247" mass="28521">MSKAKLLTYLLGVVMLWSCARKPMSYTTDKAMDEFQPNYLEFNYLSAKGRITLEEQDGKITKGVLNLRAKKDSVIWFNMSPGLGIEALRGYISTDRIKIRDRINGQKIDMDYAEFQKKYGVPLSFSLFQNLLFANLPHEFSYRDRLIRVGKTFVLKQERENITYETSIDAGHGKVTQLKSIASQTRSGSLEGSYMDFRDVSKQPFPYQAIIKMVLSLPERPKSNFFLNVEMIKVELTDDPLNFPYNF</sequence>
<dbReference type="Proteomes" id="UP000321301">
    <property type="component" value="Unassembled WGS sequence"/>
</dbReference>
<evidence type="ECO:0000313" key="2">
    <source>
        <dbReference type="Proteomes" id="UP000321301"/>
    </source>
</evidence>
<dbReference type="EMBL" id="BJYV01000020">
    <property type="protein sequence ID" value="GEO23078.1"/>
    <property type="molecule type" value="Genomic_DNA"/>
</dbReference>
<dbReference type="RefSeq" id="WP_020888832.1">
    <property type="nucleotide sequence ID" value="NZ_BJYV01000020.1"/>
</dbReference>
<evidence type="ECO:0008006" key="3">
    <source>
        <dbReference type="Google" id="ProtNLM"/>
    </source>
</evidence>
<name>A0A512CFV1_9BACT</name>
<accession>A0A512CFV1</accession>
<dbReference type="Pfam" id="PF14125">
    <property type="entry name" value="DUF4292"/>
    <property type="match status" value="1"/>
</dbReference>
<dbReference type="AlphaFoldDB" id="A0A512CFV1"/>